<protein>
    <submittedName>
        <fullName evidence="1">Uncharacterized protein</fullName>
    </submittedName>
</protein>
<keyword evidence="2" id="KW-1185">Reference proteome</keyword>
<evidence type="ECO:0000313" key="1">
    <source>
        <dbReference type="EMBL" id="QIS94647.1"/>
    </source>
</evidence>
<dbReference type="RefSeq" id="WP_167812858.1">
    <property type="nucleotide sequence ID" value="NZ_CP042301.2"/>
</dbReference>
<evidence type="ECO:0000313" key="2">
    <source>
        <dbReference type="Proteomes" id="UP000321389"/>
    </source>
</evidence>
<name>A0A6H0DZT5_9HYPH</name>
<dbReference type="EMBL" id="CP042301">
    <property type="protein sequence ID" value="QIS94647.1"/>
    <property type="molecule type" value="Genomic_DNA"/>
</dbReference>
<dbReference type="KEGG" id="niy:FQ775_23890"/>
<organism evidence="1 2">
    <name type="scientific">Nitratireductor mangrovi</name>
    <dbReference type="NCBI Taxonomy" id="2599600"/>
    <lineage>
        <taxon>Bacteria</taxon>
        <taxon>Pseudomonadati</taxon>
        <taxon>Pseudomonadota</taxon>
        <taxon>Alphaproteobacteria</taxon>
        <taxon>Hyphomicrobiales</taxon>
        <taxon>Phyllobacteriaceae</taxon>
        <taxon>Nitratireductor</taxon>
    </lineage>
</organism>
<dbReference type="Proteomes" id="UP000321389">
    <property type="component" value="Chromosome"/>
</dbReference>
<dbReference type="AlphaFoldDB" id="A0A6H0DZT5"/>
<sequence>MAAGDPRIKLASPGGRIAGRMRREVLMSHVLKMPFLAAAVLTMMLVPGRAGAASENSVPMTVVVFKGERPVPPAAGTPLVPVAGAECPTGSGAYCSDELPYCCPGVSVDPYCAKNVNGCTK</sequence>
<accession>A0A6H0DZT5</accession>
<gene>
    <name evidence="1" type="ORF">FQ775_23890</name>
</gene>
<reference evidence="1" key="1">
    <citation type="submission" date="2020-04" db="EMBL/GenBank/DDBJ databases">
        <title>Nitratireductor sp. nov. isolated from mangrove soil.</title>
        <authorList>
            <person name="Ye Y."/>
        </authorList>
    </citation>
    <scope>NUCLEOTIDE SEQUENCE</scope>
    <source>
        <strain evidence="1">SY7</strain>
    </source>
</reference>
<proteinExistence type="predicted"/>